<sequence length="117" mass="12720">MTMRLDHVQVSCPPGGEDVARAFYGEALGMSEVEKPELLKARGGCWFRAGAAEIHVGVEKEFAPAKKAHPALAVDDLDALAARLEALGYPVTWDNETIPGRRRFHTADGHGNRVEIV</sequence>
<protein>
    <submittedName>
        <fullName evidence="2">Glyoxalase</fullName>
    </submittedName>
</protein>
<dbReference type="InterPro" id="IPR004360">
    <property type="entry name" value="Glyas_Fos-R_dOase_dom"/>
</dbReference>
<keyword evidence="3" id="KW-1185">Reference proteome</keyword>
<dbReference type="EMBL" id="SJKA01000002">
    <property type="protein sequence ID" value="TCC39747.1"/>
    <property type="molecule type" value="Genomic_DNA"/>
</dbReference>
<feature type="domain" description="VOC" evidence="1">
    <location>
        <begin position="4"/>
        <end position="117"/>
    </location>
</feature>
<dbReference type="Gene3D" id="3.10.180.10">
    <property type="entry name" value="2,3-Dihydroxybiphenyl 1,2-Dioxygenase, domain 1"/>
    <property type="match status" value="1"/>
</dbReference>
<dbReference type="Pfam" id="PF00903">
    <property type="entry name" value="Glyoxalase"/>
    <property type="match status" value="1"/>
</dbReference>
<dbReference type="PANTHER" id="PTHR39175:SF1">
    <property type="entry name" value="FAMILY PROTEIN, PUTATIVE (AFU_ORTHOLOGUE AFUA_3G15060)-RELATED"/>
    <property type="match status" value="1"/>
</dbReference>
<dbReference type="PROSITE" id="PS51819">
    <property type="entry name" value="VOC"/>
    <property type="match status" value="1"/>
</dbReference>
<evidence type="ECO:0000313" key="3">
    <source>
        <dbReference type="Proteomes" id="UP000292695"/>
    </source>
</evidence>
<dbReference type="Proteomes" id="UP000292695">
    <property type="component" value="Unassembled WGS sequence"/>
</dbReference>
<name>A0A4R0J244_9ACTN</name>
<gene>
    <name evidence="2" type="ORF">E0H50_07470</name>
</gene>
<evidence type="ECO:0000313" key="2">
    <source>
        <dbReference type="EMBL" id="TCC39747.1"/>
    </source>
</evidence>
<dbReference type="InterPro" id="IPR029068">
    <property type="entry name" value="Glyas_Bleomycin-R_OHBP_Dase"/>
</dbReference>
<dbReference type="SUPFAM" id="SSF54593">
    <property type="entry name" value="Glyoxalase/Bleomycin resistance protein/Dihydroxybiphenyl dioxygenase"/>
    <property type="match status" value="1"/>
</dbReference>
<proteinExistence type="predicted"/>
<evidence type="ECO:0000259" key="1">
    <source>
        <dbReference type="PROSITE" id="PS51819"/>
    </source>
</evidence>
<comment type="caution">
    <text evidence="2">The sequence shown here is derived from an EMBL/GenBank/DDBJ whole genome shotgun (WGS) entry which is preliminary data.</text>
</comment>
<dbReference type="AlphaFoldDB" id="A0A4R0J244"/>
<accession>A0A4R0J244</accession>
<reference evidence="2 3" key="1">
    <citation type="submission" date="2019-02" db="EMBL/GenBank/DDBJ databases">
        <title>Kribbella capetownensis sp. nov. and Kribbella speibonae sp. nov., isolated from soil.</title>
        <authorList>
            <person name="Curtis S.M."/>
            <person name="Norton I."/>
            <person name="Everest G.J."/>
            <person name="Meyers P.R."/>
        </authorList>
    </citation>
    <scope>NUCLEOTIDE SEQUENCE [LARGE SCALE GENOMIC DNA]</scope>
    <source>
        <strain evidence="2 3">DSM 27082</strain>
    </source>
</reference>
<dbReference type="PANTHER" id="PTHR39175">
    <property type="entry name" value="FAMILY PROTEIN, PUTATIVE (AFU_ORTHOLOGUE AFUA_3G15060)-RELATED"/>
    <property type="match status" value="1"/>
</dbReference>
<organism evidence="2 3">
    <name type="scientific">Kribbella sindirgiensis</name>
    <dbReference type="NCBI Taxonomy" id="1124744"/>
    <lineage>
        <taxon>Bacteria</taxon>
        <taxon>Bacillati</taxon>
        <taxon>Actinomycetota</taxon>
        <taxon>Actinomycetes</taxon>
        <taxon>Propionibacteriales</taxon>
        <taxon>Kribbellaceae</taxon>
        <taxon>Kribbella</taxon>
    </lineage>
</organism>
<dbReference type="OrthoDB" id="9813630at2"/>
<dbReference type="InterPro" id="IPR037523">
    <property type="entry name" value="VOC_core"/>
</dbReference>